<accession>A0A1U9JT17</accession>
<organism evidence="2 3">
    <name type="scientific">Candidatus Tokpelaia hoelldobleri</name>
    <dbReference type="NCBI Taxonomy" id="1902579"/>
    <lineage>
        <taxon>Bacteria</taxon>
        <taxon>Pseudomonadati</taxon>
        <taxon>Pseudomonadota</taxon>
        <taxon>Alphaproteobacteria</taxon>
        <taxon>Hyphomicrobiales</taxon>
        <taxon>Candidatus Tokpelaia</taxon>
    </lineage>
</organism>
<evidence type="ECO:0000259" key="1">
    <source>
        <dbReference type="SMART" id="SM00974"/>
    </source>
</evidence>
<dbReference type="EMBL" id="CP017315">
    <property type="protein sequence ID" value="AQS41009.1"/>
    <property type="molecule type" value="Genomic_DNA"/>
</dbReference>
<dbReference type="KEGG" id="thd:BHV28_02870"/>
<gene>
    <name evidence="2" type="ORF">BHV28_02870</name>
</gene>
<proteinExistence type="predicted"/>
<dbReference type="SMART" id="SM00974">
    <property type="entry name" value="T5orf172"/>
    <property type="match status" value="1"/>
</dbReference>
<dbReference type="Proteomes" id="UP000188912">
    <property type="component" value="Chromosome"/>
</dbReference>
<dbReference type="Pfam" id="PF13455">
    <property type="entry name" value="MUG113"/>
    <property type="match status" value="1"/>
</dbReference>
<protein>
    <recommendedName>
        <fullName evidence="1">Bacteriophage T5 Orf172 DNA-binding domain-containing protein</fullName>
    </recommendedName>
</protein>
<dbReference type="AlphaFoldDB" id="A0A1U9JT17"/>
<dbReference type="InterPro" id="IPR018306">
    <property type="entry name" value="Phage_T5_Orf172_DNA-bd"/>
</dbReference>
<sequence>MSEPSDLELLAALGITPQQKKKQVYSAVEERVIAGFEDIVRFFDSHKRVPLHGEDRDIFERLYAVRLDRLRASSQWKTLLRDFDPYHLLDGAENTTPIAHDLDDAALLAILGVSITPDENSLEHLHHVKPRAEIRQSAEEIASRIPCADFARFSPLFERACLDLADGLRKIRRFGKNAEIKRGEFFILNGQMVYVADVGNFFKGSNGGLDARLRVIYDNSTESDILLRSLQRALYKDEAGRRITELSAGPLFGEEPEADDLASGTIYVLRSDHPFPFIVEHRDTIHKIGVTGGDIKKRIANAEFDPTYLMAKVEIVASYQLFNIHRTKLEGLLHKIFAHAQFDIVIPDRFGRSIHPKEWFLVPLAVIDDVVDKIRDGTLPLYEYEPATGQLQTIHEQ</sequence>
<reference evidence="2 3" key="1">
    <citation type="journal article" date="2010" name="Science">
        <title>Genomic comparison of the ants Camponotus floridanus and Harpegnathos saltator.</title>
        <authorList>
            <person name="Bonasio R."/>
            <person name="Zhang G."/>
            <person name="Ye C."/>
            <person name="Mutti N.S."/>
            <person name="Fang X."/>
            <person name="Qin N."/>
            <person name="Donahue G."/>
            <person name="Yang P."/>
            <person name="Li Q."/>
            <person name="Li C."/>
            <person name="Zhang P."/>
            <person name="Huang Z."/>
            <person name="Berger S.L."/>
            <person name="Reinberg D."/>
            <person name="Wang J."/>
            <person name="Liebig J."/>
        </authorList>
    </citation>
    <scope>NUCLEOTIDE SEQUENCE [LARGE SCALE GENOMIC DNA]</scope>
    <source>
        <strain evidence="2 3">Hsal</strain>
    </source>
</reference>
<dbReference type="STRING" id="1902579.BHV28_02870"/>
<keyword evidence="3" id="KW-1185">Reference proteome</keyword>
<name>A0A1U9JT17_9HYPH</name>
<feature type="domain" description="Bacteriophage T5 Orf172 DNA-binding" evidence="1">
    <location>
        <begin position="280"/>
        <end position="374"/>
    </location>
</feature>
<evidence type="ECO:0000313" key="3">
    <source>
        <dbReference type="Proteomes" id="UP000188912"/>
    </source>
</evidence>
<evidence type="ECO:0000313" key="2">
    <source>
        <dbReference type="EMBL" id="AQS41009.1"/>
    </source>
</evidence>
<reference evidence="2 3" key="2">
    <citation type="journal article" date="2016" name="Sci. Rep.">
        <title>The genome of Rhizobiales bacteria in predatory ants reveals urease gene functions but no genes for nitrogen fixation.</title>
        <authorList>
            <person name="Neuvonen M.M."/>
            <person name="Tamarit D."/>
            <person name="Naslund K."/>
            <person name="Liebig J."/>
            <person name="Feldhaar H."/>
            <person name="Moran N.A."/>
            <person name="Guy L."/>
            <person name="Andersson S.G."/>
        </authorList>
    </citation>
    <scope>NUCLEOTIDE SEQUENCE [LARGE SCALE GENOMIC DNA]</scope>
    <source>
        <strain evidence="2 3">Hsal</strain>
    </source>
</reference>